<dbReference type="Pfam" id="PF00560">
    <property type="entry name" value="LRR_1"/>
    <property type="match status" value="1"/>
</dbReference>
<proteinExistence type="predicted"/>
<dbReference type="InterPro" id="IPR001611">
    <property type="entry name" value="Leu-rich_rpt"/>
</dbReference>
<dbReference type="InterPro" id="IPR032675">
    <property type="entry name" value="LRR_dom_sf"/>
</dbReference>
<reference evidence="9 10" key="1">
    <citation type="submission" date="2025-04" db="UniProtKB">
        <authorList>
            <consortium name="RefSeq"/>
        </authorList>
    </citation>
    <scope>IDENTIFICATION</scope>
</reference>
<dbReference type="PANTHER" id="PTHR24366">
    <property type="entry name" value="IG(IMMUNOGLOBULIN) AND LRR(LEUCINE RICH REPEAT) DOMAINS"/>
    <property type="match status" value="1"/>
</dbReference>
<dbReference type="SMART" id="SM00013">
    <property type="entry name" value="LRRNT"/>
    <property type="match status" value="1"/>
</dbReference>
<dbReference type="GeneID" id="114431796"/>
<dbReference type="PROSITE" id="PS50835">
    <property type="entry name" value="IG_LIKE"/>
    <property type="match status" value="1"/>
</dbReference>
<evidence type="ECO:0000256" key="1">
    <source>
        <dbReference type="ARBA" id="ARBA00022614"/>
    </source>
</evidence>
<sequence length="505" mass="55488">MHPIASEFLANTDVAGSRCNPAAAAALVLLCLGFLPSVAPCPPYCFCASDIISCSGRNLSVLPFDLPSYAARLDLSHNALVALHVDWISHMFERLTTLVLSKNSISRIEINVFTVTPHLLHLDLSSNHLTVLNSSVFTGLKELKELLLFGNWIVQINPGSFRDLHSLQKLYLSANRLTAFPLGLYEEPEGPRNLTFLDLSYNRLSEVPIQSLLSLTRHGQIYLQENPLVCDCALLALLEYWIWKQYRPMVNFRSEYPCRVNEASQYNCTQQGVSDMSRETQTYQVEPGKWLGVPCPELTLPVQEGLLVFWITPTMALNSSTNDSSARLTVHTNGTLEIRRALEEDSGTYGCVVARGRHYNPSESLEVTVVVGNVSITSASGLAHRSTAEHFNTAFTTLASCVVSIILVLLYLYLTPCRCRESRGGGSRGCGGRALMICSDPREVESAQRRSNGKRVAFLEPQAEDCDSGGAKTPPMNLDHITTEGILKNGSRTVGQSLTDAAHVA</sequence>
<dbReference type="AlphaFoldDB" id="A0A6P7I3W5"/>
<dbReference type="Pfam" id="PF13855">
    <property type="entry name" value="LRR_8"/>
    <property type="match status" value="1"/>
</dbReference>
<keyword evidence="5" id="KW-1133">Transmembrane helix</keyword>
<keyword evidence="3" id="KW-0677">Repeat</keyword>
<dbReference type="RefSeq" id="XP_028255228.1">
    <property type="nucleotide sequence ID" value="XM_028399427.1"/>
</dbReference>
<dbReference type="Gene3D" id="3.80.10.10">
    <property type="entry name" value="Ribonuclease Inhibitor"/>
    <property type="match status" value="1"/>
</dbReference>
<keyword evidence="1" id="KW-0433">Leucine-rich repeat</keyword>
<keyword evidence="4" id="KW-1015">Disulfide bond</keyword>
<dbReference type="InterPro" id="IPR036179">
    <property type="entry name" value="Ig-like_dom_sf"/>
</dbReference>
<dbReference type="InterPro" id="IPR013783">
    <property type="entry name" value="Ig-like_fold"/>
</dbReference>
<dbReference type="SUPFAM" id="SSF52058">
    <property type="entry name" value="L domain-like"/>
    <property type="match status" value="1"/>
</dbReference>
<gene>
    <name evidence="9 10" type="primary">amigo2</name>
</gene>
<evidence type="ECO:0000313" key="9">
    <source>
        <dbReference type="RefSeq" id="XP_028255228.1"/>
    </source>
</evidence>
<keyword evidence="2 6" id="KW-0732">Signal</keyword>
<dbReference type="SMART" id="SM00369">
    <property type="entry name" value="LRR_TYP"/>
    <property type="match status" value="6"/>
</dbReference>
<protein>
    <submittedName>
        <fullName evidence="9 10">Amphoterin-induced protein 2</fullName>
    </submittedName>
</protein>
<feature type="domain" description="Ig-like" evidence="7">
    <location>
        <begin position="248"/>
        <end position="368"/>
    </location>
</feature>
<dbReference type="RefSeq" id="XP_028255229.1">
    <property type="nucleotide sequence ID" value="XM_028399428.1"/>
</dbReference>
<evidence type="ECO:0000313" key="8">
    <source>
        <dbReference type="Proteomes" id="UP000515145"/>
    </source>
</evidence>
<accession>A0A6P7I3W5</accession>
<evidence type="ECO:0000256" key="5">
    <source>
        <dbReference type="SAM" id="Phobius"/>
    </source>
</evidence>
<evidence type="ECO:0000256" key="3">
    <source>
        <dbReference type="ARBA" id="ARBA00022737"/>
    </source>
</evidence>
<dbReference type="InterPro" id="IPR000372">
    <property type="entry name" value="LRRNT"/>
</dbReference>
<dbReference type="InterPro" id="IPR007110">
    <property type="entry name" value="Ig-like_dom"/>
</dbReference>
<evidence type="ECO:0000259" key="7">
    <source>
        <dbReference type="PROSITE" id="PS50835"/>
    </source>
</evidence>
<evidence type="ECO:0000256" key="4">
    <source>
        <dbReference type="ARBA" id="ARBA00023157"/>
    </source>
</evidence>
<dbReference type="PANTHER" id="PTHR24366:SF159">
    <property type="entry name" value="CD180 MOLECULE"/>
    <property type="match status" value="1"/>
</dbReference>
<keyword evidence="5" id="KW-0472">Membrane</keyword>
<dbReference type="Proteomes" id="UP000515145">
    <property type="component" value="Chromosome 2"/>
</dbReference>
<feature type="transmembrane region" description="Helical" evidence="5">
    <location>
        <begin position="394"/>
        <end position="414"/>
    </location>
</feature>
<evidence type="ECO:0000313" key="10">
    <source>
        <dbReference type="RefSeq" id="XP_028255229.1"/>
    </source>
</evidence>
<keyword evidence="8" id="KW-1185">Reference proteome</keyword>
<organism evidence="8 10">
    <name type="scientific">Parambassis ranga</name>
    <name type="common">Indian glassy fish</name>
    <dbReference type="NCBI Taxonomy" id="210632"/>
    <lineage>
        <taxon>Eukaryota</taxon>
        <taxon>Metazoa</taxon>
        <taxon>Chordata</taxon>
        <taxon>Craniata</taxon>
        <taxon>Vertebrata</taxon>
        <taxon>Euteleostomi</taxon>
        <taxon>Actinopterygii</taxon>
        <taxon>Neopterygii</taxon>
        <taxon>Teleostei</taxon>
        <taxon>Neoteleostei</taxon>
        <taxon>Acanthomorphata</taxon>
        <taxon>Ovalentaria</taxon>
        <taxon>Ambassidae</taxon>
        <taxon>Parambassis</taxon>
    </lineage>
</organism>
<dbReference type="Gene3D" id="2.60.40.10">
    <property type="entry name" value="Immunoglobulins"/>
    <property type="match status" value="1"/>
</dbReference>
<name>A0A6P7I3W5_9TELE</name>
<dbReference type="SUPFAM" id="SSF48726">
    <property type="entry name" value="Immunoglobulin"/>
    <property type="match status" value="1"/>
</dbReference>
<dbReference type="OrthoDB" id="676979at2759"/>
<evidence type="ECO:0000256" key="6">
    <source>
        <dbReference type="SAM" id="SignalP"/>
    </source>
</evidence>
<keyword evidence="5" id="KW-0812">Transmembrane</keyword>
<feature type="chain" id="PRO_5044651158" evidence="6">
    <location>
        <begin position="41"/>
        <end position="505"/>
    </location>
</feature>
<feature type="signal peptide" evidence="6">
    <location>
        <begin position="1"/>
        <end position="40"/>
    </location>
</feature>
<dbReference type="InterPro" id="IPR003591">
    <property type="entry name" value="Leu-rich_rpt_typical-subtyp"/>
</dbReference>
<dbReference type="PROSITE" id="PS51450">
    <property type="entry name" value="LRR"/>
    <property type="match status" value="1"/>
</dbReference>
<evidence type="ECO:0000256" key="2">
    <source>
        <dbReference type="ARBA" id="ARBA00022729"/>
    </source>
</evidence>